<evidence type="ECO:0000313" key="3">
    <source>
        <dbReference type="Proteomes" id="UP000485058"/>
    </source>
</evidence>
<dbReference type="AlphaFoldDB" id="A0A6A0ALU4"/>
<feature type="region of interest" description="Disordered" evidence="1">
    <location>
        <begin position="1"/>
        <end position="54"/>
    </location>
</feature>
<feature type="non-terminal residue" evidence="2">
    <location>
        <position position="54"/>
    </location>
</feature>
<feature type="compositionally biased region" description="Gly residues" evidence="1">
    <location>
        <begin position="37"/>
        <end position="46"/>
    </location>
</feature>
<proteinExistence type="predicted"/>
<name>A0A6A0ALU4_HAELA</name>
<feature type="compositionally biased region" description="Gly residues" evidence="1">
    <location>
        <begin position="10"/>
        <end position="22"/>
    </location>
</feature>
<gene>
    <name evidence="2" type="ORF">HaLaN_32937</name>
</gene>
<evidence type="ECO:0000256" key="1">
    <source>
        <dbReference type="SAM" id="MobiDB-lite"/>
    </source>
</evidence>
<dbReference type="EMBL" id="BLLF01008869">
    <property type="protein sequence ID" value="GFH33548.1"/>
    <property type="molecule type" value="Genomic_DNA"/>
</dbReference>
<protein>
    <submittedName>
        <fullName evidence="2">Uncharacterized protein</fullName>
    </submittedName>
</protein>
<comment type="caution">
    <text evidence="2">The sequence shown here is derived from an EMBL/GenBank/DDBJ whole genome shotgun (WGS) entry which is preliminary data.</text>
</comment>
<feature type="non-terminal residue" evidence="2">
    <location>
        <position position="1"/>
    </location>
</feature>
<accession>A0A6A0ALU4</accession>
<organism evidence="2 3">
    <name type="scientific">Haematococcus lacustris</name>
    <name type="common">Green alga</name>
    <name type="synonym">Haematococcus pluvialis</name>
    <dbReference type="NCBI Taxonomy" id="44745"/>
    <lineage>
        <taxon>Eukaryota</taxon>
        <taxon>Viridiplantae</taxon>
        <taxon>Chlorophyta</taxon>
        <taxon>core chlorophytes</taxon>
        <taxon>Chlorophyceae</taxon>
        <taxon>CS clade</taxon>
        <taxon>Chlamydomonadales</taxon>
        <taxon>Haematococcaceae</taxon>
        <taxon>Haematococcus</taxon>
    </lineage>
</organism>
<sequence>HCEAAQPGQGHPGLRGGPGGRPGAHTGRVRHSWPGPSAGGHRGVGRGCQDRSAG</sequence>
<dbReference type="Proteomes" id="UP000485058">
    <property type="component" value="Unassembled WGS sequence"/>
</dbReference>
<evidence type="ECO:0000313" key="2">
    <source>
        <dbReference type="EMBL" id="GFH33548.1"/>
    </source>
</evidence>
<reference evidence="2 3" key="1">
    <citation type="submission" date="2020-02" db="EMBL/GenBank/DDBJ databases">
        <title>Draft genome sequence of Haematococcus lacustris strain NIES-144.</title>
        <authorList>
            <person name="Morimoto D."/>
            <person name="Nakagawa S."/>
            <person name="Yoshida T."/>
            <person name="Sawayama S."/>
        </authorList>
    </citation>
    <scope>NUCLEOTIDE SEQUENCE [LARGE SCALE GENOMIC DNA]</scope>
    <source>
        <strain evidence="2 3">NIES-144</strain>
    </source>
</reference>
<keyword evidence="3" id="KW-1185">Reference proteome</keyword>